<feature type="compositionally biased region" description="Low complexity" evidence="1">
    <location>
        <begin position="148"/>
        <end position="169"/>
    </location>
</feature>
<evidence type="ECO:0000256" key="1">
    <source>
        <dbReference type="SAM" id="MobiDB-lite"/>
    </source>
</evidence>
<dbReference type="EMBL" id="AP025730">
    <property type="protein sequence ID" value="BDI03746.1"/>
    <property type="molecule type" value="Genomic_DNA"/>
</dbReference>
<dbReference type="RefSeq" id="WP_251972005.1">
    <property type="nucleotide sequence ID" value="NZ_AP025730.1"/>
</dbReference>
<reference evidence="2" key="1">
    <citation type="submission" date="2022-04" db="EMBL/GenBank/DDBJ databases">
        <title>Whole genome sequence of Sphaerotilus sp. FB-5.</title>
        <authorList>
            <person name="Takeda M."/>
            <person name="Narihara S."/>
            <person name="Akimoto M."/>
            <person name="Akimoto R."/>
            <person name="Nishiyashiki S."/>
            <person name="Murakami T."/>
        </authorList>
    </citation>
    <scope>NUCLEOTIDE SEQUENCE</scope>
    <source>
        <strain evidence="2">FB-5</strain>
    </source>
</reference>
<gene>
    <name evidence="2" type="ORF">CATMQ487_07160</name>
</gene>
<dbReference type="Proteomes" id="UP001057498">
    <property type="component" value="Chromosome"/>
</dbReference>
<accession>A0ABN6PJ61</accession>
<feature type="region of interest" description="Disordered" evidence="1">
    <location>
        <begin position="145"/>
        <end position="169"/>
    </location>
</feature>
<sequence>MAEFFRKTDAGRRELRERRLGLPRVARNLLLIIDGTRSVRDWVGMIQGASLADAVALAELGLIEPGLGRAPGDSELAGLSVTTAPATLSGVPSALPAAWTRPGRLSELGDLPSPGAEPRHMASLGASLPTMLASLGGDSTWGDTSGAPLGRPGLRTTPTTTGAVPRRAAPAAVASPSSAVARAPAVAKAAASEAGVMSVPPSTWPGEDSAGFVPLDAGGRPVGRTGLDYSELYDSLNALVRETLGLLKGYRYTLRIERARNVIELEAVAGAFLIEVRRVRGDSTARMVERALRLGSG</sequence>
<protein>
    <submittedName>
        <fullName evidence="2">Uncharacterized protein</fullName>
    </submittedName>
</protein>
<evidence type="ECO:0000313" key="2">
    <source>
        <dbReference type="EMBL" id="BDI03746.1"/>
    </source>
</evidence>
<proteinExistence type="predicted"/>
<evidence type="ECO:0000313" key="3">
    <source>
        <dbReference type="Proteomes" id="UP001057498"/>
    </source>
</evidence>
<organism evidence="2 3">
    <name type="scientific">Sphaerotilus microaerophilus</name>
    <dbReference type="NCBI Taxonomy" id="2914710"/>
    <lineage>
        <taxon>Bacteria</taxon>
        <taxon>Pseudomonadati</taxon>
        <taxon>Pseudomonadota</taxon>
        <taxon>Betaproteobacteria</taxon>
        <taxon>Burkholderiales</taxon>
        <taxon>Sphaerotilaceae</taxon>
        <taxon>Sphaerotilus</taxon>
    </lineage>
</organism>
<keyword evidence="3" id="KW-1185">Reference proteome</keyword>
<name>A0ABN6PJ61_9BURK</name>